<evidence type="ECO:0000313" key="2">
    <source>
        <dbReference type="Proteomes" id="UP000036403"/>
    </source>
</evidence>
<dbReference type="GO" id="GO:0043171">
    <property type="term" value="P:peptide catabolic process"/>
    <property type="evidence" value="ECO:0007669"/>
    <property type="project" value="TreeGrafter"/>
</dbReference>
<evidence type="ECO:0000313" key="1">
    <source>
        <dbReference type="EMBL" id="KMQ88699.1"/>
    </source>
</evidence>
<dbReference type="Gene3D" id="2.60.40.1730">
    <property type="entry name" value="tricorn interacting facor f3 domain"/>
    <property type="match status" value="1"/>
</dbReference>
<dbReference type="GO" id="GO:0016020">
    <property type="term" value="C:membrane"/>
    <property type="evidence" value="ECO:0007669"/>
    <property type="project" value="TreeGrafter"/>
</dbReference>
<reference evidence="1 2" key="1">
    <citation type="submission" date="2015-04" db="EMBL/GenBank/DDBJ databases">
        <title>Lasius niger genome sequencing.</title>
        <authorList>
            <person name="Konorov E.A."/>
            <person name="Nikitin M.A."/>
            <person name="Kirill M.V."/>
            <person name="Chang P."/>
        </authorList>
    </citation>
    <scope>NUCLEOTIDE SEQUENCE [LARGE SCALE GENOMIC DNA]</scope>
    <source>
        <tissue evidence="1">Whole</tissue>
    </source>
</reference>
<organism evidence="1 2">
    <name type="scientific">Lasius niger</name>
    <name type="common">Black garden ant</name>
    <dbReference type="NCBI Taxonomy" id="67767"/>
    <lineage>
        <taxon>Eukaryota</taxon>
        <taxon>Metazoa</taxon>
        <taxon>Ecdysozoa</taxon>
        <taxon>Arthropoda</taxon>
        <taxon>Hexapoda</taxon>
        <taxon>Insecta</taxon>
        <taxon>Pterygota</taxon>
        <taxon>Neoptera</taxon>
        <taxon>Endopterygota</taxon>
        <taxon>Hymenoptera</taxon>
        <taxon>Apocrita</taxon>
        <taxon>Aculeata</taxon>
        <taxon>Formicoidea</taxon>
        <taxon>Formicidae</taxon>
        <taxon>Formicinae</taxon>
        <taxon>Lasius</taxon>
        <taxon>Lasius</taxon>
    </lineage>
</organism>
<keyword evidence="2" id="KW-1185">Reference proteome</keyword>
<dbReference type="OrthoDB" id="7549109at2759"/>
<dbReference type="GO" id="GO:0005615">
    <property type="term" value="C:extracellular space"/>
    <property type="evidence" value="ECO:0007669"/>
    <property type="project" value="TreeGrafter"/>
</dbReference>
<dbReference type="STRING" id="67767.A0A0J7KEM9"/>
<dbReference type="PANTHER" id="PTHR11533:SF294">
    <property type="entry name" value="THYROTROPIN-RELEASING HORMONE-DEGRADING ECTOENZYME"/>
    <property type="match status" value="1"/>
</dbReference>
<keyword evidence="1" id="KW-0645">Protease</keyword>
<protein>
    <submittedName>
        <fullName evidence="1">Aminopeptidase n</fullName>
    </submittedName>
</protein>
<dbReference type="PaxDb" id="67767-A0A0J7KEM9"/>
<comment type="caution">
    <text evidence="1">The sequence shown here is derived from an EMBL/GenBank/DDBJ whole genome shotgun (WGS) entry which is preliminary data.</text>
</comment>
<accession>A0A0J7KEM9</accession>
<dbReference type="InterPro" id="IPR042097">
    <property type="entry name" value="Aminopeptidase_N-like_N_sf"/>
</dbReference>
<dbReference type="PANTHER" id="PTHR11533">
    <property type="entry name" value="PROTEASE M1 ZINC METALLOPROTEASE"/>
    <property type="match status" value="1"/>
</dbReference>
<dbReference type="GO" id="GO:0008270">
    <property type="term" value="F:zinc ion binding"/>
    <property type="evidence" value="ECO:0007669"/>
    <property type="project" value="TreeGrafter"/>
</dbReference>
<dbReference type="GO" id="GO:0070006">
    <property type="term" value="F:metalloaminopeptidase activity"/>
    <property type="evidence" value="ECO:0007669"/>
    <property type="project" value="TreeGrafter"/>
</dbReference>
<keyword evidence="1" id="KW-0031">Aminopeptidase</keyword>
<keyword evidence="1" id="KW-0378">Hydrolase</keyword>
<dbReference type="EMBL" id="LBMM01008685">
    <property type="protein sequence ID" value="KMQ88699.1"/>
    <property type="molecule type" value="Genomic_DNA"/>
</dbReference>
<gene>
    <name evidence="1" type="ORF">RF55_11769</name>
</gene>
<dbReference type="InterPro" id="IPR050344">
    <property type="entry name" value="Peptidase_M1_aminopeptidases"/>
</dbReference>
<name>A0A0J7KEM9_LASNI</name>
<dbReference type="SUPFAM" id="SSF63737">
    <property type="entry name" value="Leukotriene A4 hydrolase N-terminal domain"/>
    <property type="match status" value="1"/>
</dbReference>
<dbReference type="Proteomes" id="UP000036403">
    <property type="component" value="Unassembled WGS sequence"/>
</dbReference>
<dbReference type="GO" id="GO:0042277">
    <property type="term" value="F:peptide binding"/>
    <property type="evidence" value="ECO:0007669"/>
    <property type="project" value="TreeGrafter"/>
</dbReference>
<dbReference type="GO" id="GO:0005737">
    <property type="term" value="C:cytoplasm"/>
    <property type="evidence" value="ECO:0007669"/>
    <property type="project" value="TreeGrafter"/>
</dbReference>
<proteinExistence type="predicted"/>
<dbReference type="GO" id="GO:0006508">
    <property type="term" value="P:proteolysis"/>
    <property type="evidence" value="ECO:0007669"/>
    <property type="project" value="TreeGrafter"/>
</dbReference>
<dbReference type="AlphaFoldDB" id="A0A0J7KEM9"/>
<sequence>MPEFRITFDISIMHNRRYNALSNMPVRESNPAKVFKDMVWTYFQKTSLISIDNVALIVFDLNQTINLAETTNIWCRPQLIPYVKFELFIIENVTMYLDIYWNNSKRVLERTLLSSEWKVDHVAMPDFQGEVKQTLGFVFYR</sequence>